<dbReference type="EMBL" id="JANFNG010000027">
    <property type="protein sequence ID" value="MCQ4083889.1"/>
    <property type="molecule type" value="Genomic_DNA"/>
</dbReference>
<comment type="caution">
    <text evidence="1">The sequence shown here is derived from an EMBL/GenBank/DDBJ whole genome shotgun (WGS) entry which is preliminary data.</text>
</comment>
<dbReference type="Proteomes" id="UP001057702">
    <property type="component" value="Unassembled WGS sequence"/>
</dbReference>
<organism evidence="1 2">
    <name type="scientific">Streptomyces humicola</name>
    <dbReference type="NCBI Taxonomy" id="2953240"/>
    <lineage>
        <taxon>Bacteria</taxon>
        <taxon>Bacillati</taxon>
        <taxon>Actinomycetota</taxon>
        <taxon>Actinomycetes</taxon>
        <taxon>Kitasatosporales</taxon>
        <taxon>Streptomycetaceae</taxon>
        <taxon>Streptomyces</taxon>
    </lineage>
</organism>
<evidence type="ECO:0000313" key="2">
    <source>
        <dbReference type="Proteomes" id="UP001057702"/>
    </source>
</evidence>
<accession>A0ABT1Q1Y4</accession>
<name>A0ABT1Q1Y4_9ACTN</name>
<gene>
    <name evidence="1" type="ORF">NGB36_25695</name>
</gene>
<sequence>MESMVTEMELNERLNVLETRVRTLAQAVRTLADALERLEGLIPRDPEEEQLSRAARLAHEILLAQGL</sequence>
<evidence type="ECO:0000313" key="1">
    <source>
        <dbReference type="EMBL" id="MCQ4083889.1"/>
    </source>
</evidence>
<reference evidence="1" key="1">
    <citation type="submission" date="2022-06" db="EMBL/GenBank/DDBJ databases">
        <title>Draft genome sequence of Streptomyces sp. RB6PN25 isolated from peat swamp forest in Thailand.</title>
        <authorList>
            <person name="Duangmal K."/>
            <person name="Klaysubun C."/>
        </authorList>
    </citation>
    <scope>NUCLEOTIDE SEQUENCE</scope>
    <source>
        <strain evidence="1">RB6PN25</strain>
    </source>
</reference>
<proteinExistence type="predicted"/>
<keyword evidence="2" id="KW-1185">Reference proteome</keyword>
<dbReference type="RefSeq" id="WP_255922911.1">
    <property type="nucleotide sequence ID" value="NZ_JANFNG010000027.1"/>
</dbReference>
<protein>
    <submittedName>
        <fullName evidence="1">Uncharacterized protein</fullName>
    </submittedName>
</protein>